<proteinExistence type="predicted"/>
<organism evidence="2 3">
    <name type="scientific">Phlebotomus papatasi</name>
    <name type="common">Sandfly</name>
    <dbReference type="NCBI Taxonomy" id="29031"/>
    <lineage>
        <taxon>Eukaryota</taxon>
        <taxon>Metazoa</taxon>
        <taxon>Ecdysozoa</taxon>
        <taxon>Arthropoda</taxon>
        <taxon>Hexapoda</taxon>
        <taxon>Insecta</taxon>
        <taxon>Pterygota</taxon>
        <taxon>Neoptera</taxon>
        <taxon>Endopterygota</taxon>
        <taxon>Diptera</taxon>
        <taxon>Nematocera</taxon>
        <taxon>Psychodoidea</taxon>
        <taxon>Psychodidae</taxon>
        <taxon>Phlebotomus</taxon>
        <taxon>Phlebotomus</taxon>
    </lineage>
</organism>
<protein>
    <recommendedName>
        <fullName evidence="1">Mutator-like transposase domain-containing protein</fullName>
    </recommendedName>
</protein>
<dbReference type="InterPro" id="IPR049012">
    <property type="entry name" value="Mutator_transp_dom"/>
</dbReference>
<keyword evidence="3" id="KW-1185">Reference proteome</keyword>
<reference evidence="2" key="1">
    <citation type="submission" date="2022-08" db="UniProtKB">
        <authorList>
            <consortium name="EnsemblMetazoa"/>
        </authorList>
    </citation>
    <scope>IDENTIFICATION</scope>
    <source>
        <strain evidence="2">Israel</strain>
    </source>
</reference>
<evidence type="ECO:0000313" key="2">
    <source>
        <dbReference type="EnsemblMetazoa" id="PPAI006152-PA"/>
    </source>
</evidence>
<dbReference type="EnsemblMetazoa" id="PPAI006152-RA">
    <property type="protein sequence ID" value="PPAI006152-PA"/>
    <property type="gene ID" value="PPAI006152"/>
</dbReference>
<dbReference type="VEuPathDB" id="VectorBase:PPAI006152"/>
<name>A0A1B0DE29_PHLPP</name>
<sequence length="329" mass="36646">MPKLRKKPTNIEIYHAKRRAREIISSAVNPSPLSVQTSNFLRDSSSDRTNASNTESSISQDYFETDVVNAGDNMEDCPFLVSTSTEKEEYTILGRRIVNVGYIFDQLCEANKHSEITGCSISNLKLRGESKSGLKSIFHYECNMCGYKCHLHTDLPKPNTSSINDDVVLAGAATGIGFTQIEEFLSGIDVPSLSTPTFRNIQEKLINHVEEVSAESCFLAAQEEKQYALENGNVDDDGVPFITVVLDGMWTRRSYGSQYNSASGCATIIGYHTKKVLFMGSSAILEGFKKSEEMYGLRYKYFIGDGDSNSYRKIIDAKPYGDKENRSNE</sequence>
<evidence type="ECO:0000313" key="3">
    <source>
        <dbReference type="Proteomes" id="UP000092462"/>
    </source>
</evidence>
<dbReference type="Proteomes" id="UP000092462">
    <property type="component" value="Unassembled WGS sequence"/>
</dbReference>
<feature type="domain" description="Mutator-like transposase" evidence="1">
    <location>
        <begin position="94"/>
        <end position="280"/>
    </location>
</feature>
<dbReference type="EMBL" id="AJVK01032490">
    <property type="status" value="NOT_ANNOTATED_CDS"/>
    <property type="molecule type" value="Genomic_DNA"/>
</dbReference>
<dbReference type="EMBL" id="AJVK01032489">
    <property type="status" value="NOT_ANNOTATED_CDS"/>
    <property type="molecule type" value="Genomic_DNA"/>
</dbReference>
<dbReference type="Pfam" id="PF20700">
    <property type="entry name" value="Mutator"/>
    <property type="match status" value="1"/>
</dbReference>
<dbReference type="AlphaFoldDB" id="A0A1B0DE29"/>
<accession>A0A1B0DE29</accession>
<evidence type="ECO:0000259" key="1">
    <source>
        <dbReference type="Pfam" id="PF20700"/>
    </source>
</evidence>